<proteinExistence type="inferred from homology"/>
<evidence type="ECO:0000256" key="2">
    <source>
        <dbReference type="ARBA" id="ARBA00010400"/>
    </source>
</evidence>
<feature type="signal peptide" evidence="5">
    <location>
        <begin position="1"/>
        <end position="23"/>
    </location>
</feature>
<dbReference type="InterPro" id="IPR031825">
    <property type="entry name" value="RXLR"/>
</dbReference>
<dbReference type="AlphaFoldDB" id="A0A7G4WI01"/>
<keyword evidence="4 5" id="KW-0732">Signal</keyword>
<comment type="subcellular location">
    <subcellularLocation>
        <location evidence="1 5">Secreted</location>
    </subcellularLocation>
</comment>
<dbReference type="EMBL" id="MT503112">
    <property type="protein sequence ID" value="QMU24836.1"/>
    <property type="molecule type" value="Genomic_DNA"/>
</dbReference>
<dbReference type="GO" id="GO:0005576">
    <property type="term" value="C:extracellular region"/>
    <property type="evidence" value="ECO:0007669"/>
    <property type="project" value="UniProtKB-SubCell"/>
</dbReference>
<feature type="chain" id="PRO_5029036120" description="RxLR effector protein" evidence="5">
    <location>
        <begin position="24"/>
        <end position="136"/>
    </location>
</feature>
<evidence type="ECO:0000256" key="4">
    <source>
        <dbReference type="ARBA" id="ARBA00022729"/>
    </source>
</evidence>
<reference evidence="6" key="1">
    <citation type="journal article" date="2020" name="Mol. Plant">
        <title>Functional analysis of RXLR effectors from the New Zealand kauri dieback pathogen Phytophthora agathidicida.</title>
        <authorList>
            <person name="Guo Y."/>
            <person name="Dupont P.Y."/>
            <person name="Mesarich C.H."/>
            <person name="Yang B."/>
            <person name="McDougal R.L."/>
            <person name="Panda P."/>
            <person name="Dijkwel P."/>
            <person name="Studholme D.J."/>
            <person name="Sambles C."/>
            <person name="Win J."/>
            <person name="Wang Y."/>
            <person name="Williams N.M."/>
            <person name="Bradshaw R.E."/>
        </authorList>
    </citation>
    <scope>NUCLEOTIDE SEQUENCE</scope>
    <source>
        <strain evidence="6">3770</strain>
    </source>
</reference>
<name>A0A7G4WI01_9STRA</name>
<evidence type="ECO:0000256" key="5">
    <source>
        <dbReference type="RuleBase" id="RU367124"/>
    </source>
</evidence>
<evidence type="ECO:0000313" key="6">
    <source>
        <dbReference type="EMBL" id="QMU24836.1"/>
    </source>
</evidence>
<protein>
    <recommendedName>
        <fullName evidence="5">RxLR effector protein</fullName>
    </recommendedName>
</protein>
<accession>A0A7G4WI01</accession>
<comment type="similarity">
    <text evidence="2 5">Belongs to the RxLR effector family.</text>
</comment>
<dbReference type="Pfam" id="PF16810">
    <property type="entry name" value="RXLR"/>
    <property type="match status" value="1"/>
</dbReference>
<evidence type="ECO:0000256" key="1">
    <source>
        <dbReference type="ARBA" id="ARBA00004613"/>
    </source>
</evidence>
<sequence length="136" mass="15397">MRSSKILLLAAAILFASADAVSAEEQTKLSAAETLGVVQAGNAAHQTDATRYLRSHPTMQDQEERAMFSSSKESTIVKKLKTMLTNEKYRDSKFAQWHVDKIKFDDIESFIKARGEHFGTIYTQYLVYVKRLNGFK</sequence>
<gene>
    <name evidence="6" type="primary">PaRXLR12</name>
</gene>
<evidence type="ECO:0000256" key="3">
    <source>
        <dbReference type="ARBA" id="ARBA00022525"/>
    </source>
</evidence>
<organism evidence="6">
    <name type="scientific">Phytophthora agathidicida</name>
    <dbReference type="NCBI Taxonomy" id="1642459"/>
    <lineage>
        <taxon>Eukaryota</taxon>
        <taxon>Sar</taxon>
        <taxon>Stramenopiles</taxon>
        <taxon>Oomycota</taxon>
        <taxon>Peronosporomycetes</taxon>
        <taxon>Peronosporales</taxon>
        <taxon>Peronosporaceae</taxon>
        <taxon>Phytophthora</taxon>
    </lineage>
</organism>
<keyword evidence="3 5" id="KW-0964">Secreted</keyword>
<comment type="function">
    <text evidence="5">Effector that suppresses plant defense responses during pathogen infection.</text>
</comment>
<dbReference type="Gene3D" id="1.10.10.2460">
    <property type="match status" value="1"/>
</dbReference>